<dbReference type="Proteomes" id="UP001267407">
    <property type="component" value="Unassembled WGS sequence"/>
</dbReference>
<keyword evidence="3" id="KW-0808">Transferase</keyword>
<comment type="similarity">
    <text evidence="1">Belongs to the glycosyltransferase group 1 family. Glycosyltransferase 4 subfamily.</text>
</comment>
<name>A0ABU2HKZ9_9GAMM</name>
<dbReference type="RefSeq" id="WP_310966481.1">
    <property type="nucleotide sequence ID" value="NZ_JAVMBO010000017.1"/>
</dbReference>
<evidence type="ECO:0000313" key="9">
    <source>
        <dbReference type="Proteomes" id="UP001267407"/>
    </source>
</evidence>
<evidence type="ECO:0000256" key="3">
    <source>
        <dbReference type="ARBA" id="ARBA00022679"/>
    </source>
</evidence>
<comment type="catalytic activity">
    <reaction evidence="6">
        <text>queuosine(34) in tRNA(Asp) + GDP-alpha-D-mannose = O-4''-alpha-D-mannosylqueuosine(34) in tRNA(Asp) + GDP + H(+)</text>
        <dbReference type="Rhea" id="RHEA:12885"/>
        <dbReference type="Rhea" id="RHEA-COMP:18572"/>
        <dbReference type="Rhea" id="RHEA-COMP:18581"/>
        <dbReference type="ChEBI" id="CHEBI:15378"/>
        <dbReference type="ChEBI" id="CHEBI:57527"/>
        <dbReference type="ChEBI" id="CHEBI:58189"/>
        <dbReference type="ChEBI" id="CHEBI:194431"/>
        <dbReference type="ChEBI" id="CHEBI:194442"/>
        <dbReference type="EC" id="2.4.1.110"/>
    </reaction>
    <physiologicalReaction direction="left-to-right" evidence="6">
        <dbReference type="Rhea" id="RHEA:12886"/>
    </physiologicalReaction>
</comment>
<reference evidence="8" key="1">
    <citation type="submission" date="2023-09" db="EMBL/GenBank/DDBJ databases">
        <title>Marinobacter sediminicola sp. nov. and Marinobacter maritimum sp. nov., isolated from marine sediment.</title>
        <authorList>
            <person name="An J."/>
        </authorList>
    </citation>
    <scope>NUCLEOTIDE SEQUENCE</scope>
    <source>
        <strain evidence="8">F60267</strain>
    </source>
</reference>
<keyword evidence="9" id="KW-1185">Reference proteome</keyword>
<accession>A0ABU2HKZ9</accession>
<evidence type="ECO:0000256" key="1">
    <source>
        <dbReference type="ARBA" id="ARBA00009481"/>
    </source>
</evidence>
<gene>
    <name evidence="8" type="ORF">RKA07_12765</name>
</gene>
<protein>
    <recommendedName>
        <fullName evidence="5">tRNA-queuosine alpha-mannosyltransferase</fullName>
        <ecNumber evidence="4">2.4.1.110</ecNumber>
    </recommendedName>
</protein>
<evidence type="ECO:0000256" key="4">
    <source>
        <dbReference type="ARBA" id="ARBA00044517"/>
    </source>
</evidence>
<keyword evidence="2" id="KW-0328">Glycosyltransferase</keyword>
<dbReference type="EC" id="2.4.1.110" evidence="4"/>
<dbReference type="Pfam" id="PF13692">
    <property type="entry name" value="Glyco_trans_1_4"/>
    <property type="match status" value="1"/>
</dbReference>
<evidence type="ECO:0000256" key="5">
    <source>
        <dbReference type="ARBA" id="ARBA00044539"/>
    </source>
</evidence>
<evidence type="ECO:0000313" key="8">
    <source>
        <dbReference type="EMBL" id="MDS1310965.1"/>
    </source>
</evidence>
<dbReference type="InterPro" id="IPR022701">
    <property type="entry name" value="QTMAN_N"/>
</dbReference>
<organism evidence="8 9">
    <name type="scientific">Marinobacter xiaoshiensis</name>
    <dbReference type="NCBI Taxonomy" id="3073652"/>
    <lineage>
        <taxon>Bacteria</taxon>
        <taxon>Pseudomonadati</taxon>
        <taxon>Pseudomonadota</taxon>
        <taxon>Gammaproteobacteria</taxon>
        <taxon>Pseudomonadales</taxon>
        <taxon>Marinobacteraceae</taxon>
        <taxon>Marinobacter</taxon>
    </lineage>
</organism>
<dbReference type="Gene3D" id="3.40.50.2000">
    <property type="entry name" value="Glycogen Phosphorylase B"/>
    <property type="match status" value="1"/>
</dbReference>
<feature type="domain" description="tRNA-queuosine alpha-mannosyltransferase N-terminal" evidence="7">
    <location>
        <begin position="6"/>
        <end position="173"/>
    </location>
</feature>
<dbReference type="PANTHER" id="PTHR13615:SF3">
    <property type="entry name" value="GLYCOSYLTRANSFERASE-LIKE DOMAIN-CONTAINING PROTEIN 1"/>
    <property type="match status" value="1"/>
</dbReference>
<dbReference type="PANTHER" id="PTHR13615">
    <property type="entry name" value="GLYCOSYLTRANSFERASE-LIKE 1"/>
    <property type="match status" value="1"/>
</dbReference>
<dbReference type="SUPFAM" id="SSF53756">
    <property type="entry name" value="UDP-Glycosyltransferase/glycogen phosphorylase"/>
    <property type="match status" value="1"/>
</dbReference>
<evidence type="ECO:0000259" key="7">
    <source>
        <dbReference type="Pfam" id="PF12038"/>
    </source>
</evidence>
<sequence length="367" mass="42285">MSIKPRILLLSAYDAASHKRWREQLIALLPEYHWHTLILAPRYFQWRIRGNPLSWLNEPCLQEPWDLVIATSMVDLATLRGLHPQLANTPCLLYMHENQFAFPVSNQQQGRVEPQMVNLYGAVAADSVVFNSAWNRDSFLKGASEFLGKMPDAVPEGLIERLRLKSRVLPVPIEDYLFVDNPEPLNRACPHLLWNHRWEYDKAPDRLLGFLARLENRQQPYRLSLVGEGFRNHPKSFDQIATRFSHRLENWGFLESRAEYDRLLRKADIVLSTALHDFQGLSMLEAMASGCVPLAPDRLAYREYVPDSCRYESHEQDAGAEAEAAISCLQRILEKPPSQCRPDPWKASVLAEQYRLLFGELIRACPD</sequence>
<comment type="caution">
    <text evidence="8">The sequence shown here is derived from an EMBL/GenBank/DDBJ whole genome shotgun (WGS) entry which is preliminary data.</text>
</comment>
<evidence type="ECO:0000256" key="2">
    <source>
        <dbReference type="ARBA" id="ARBA00022676"/>
    </source>
</evidence>
<proteinExistence type="inferred from homology"/>
<evidence type="ECO:0000256" key="6">
    <source>
        <dbReference type="ARBA" id="ARBA00048439"/>
    </source>
</evidence>
<dbReference type="InterPro" id="IPR051862">
    <property type="entry name" value="GT-like_domain_containing_1"/>
</dbReference>
<dbReference type="Pfam" id="PF12038">
    <property type="entry name" value="QTMAN_N"/>
    <property type="match status" value="1"/>
</dbReference>
<dbReference type="EMBL" id="JAVMBO010000017">
    <property type="protein sequence ID" value="MDS1310965.1"/>
    <property type="molecule type" value="Genomic_DNA"/>
</dbReference>